<dbReference type="PANTHER" id="PTHR30246">
    <property type="entry name" value="2-KETO-3-DEOXY-6-PHOSPHOGLUCONATE ALDOLASE"/>
    <property type="match status" value="1"/>
</dbReference>
<comment type="pathway">
    <text evidence="1">Carbohydrate acid metabolism.</text>
</comment>
<name>A0A285PBC8_9HYPH</name>
<evidence type="ECO:0000313" key="6">
    <source>
        <dbReference type="EMBL" id="SNZ19024.1"/>
    </source>
</evidence>
<accession>A0A285PBC8</accession>
<dbReference type="NCBIfam" id="NF006600">
    <property type="entry name" value="PRK09140.1"/>
    <property type="match status" value="1"/>
</dbReference>
<evidence type="ECO:0000313" key="7">
    <source>
        <dbReference type="Proteomes" id="UP000219439"/>
    </source>
</evidence>
<dbReference type="Pfam" id="PF01081">
    <property type="entry name" value="Aldolase"/>
    <property type="match status" value="1"/>
</dbReference>
<organism evidence="6 7">
    <name type="scientific">Cohaesibacter gelatinilyticus</name>
    <dbReference type="NCBI Taxonomy" id="372072"/>
    <lineage>
        <taxon>Bacteria</taxon>
        <taxon>Pseudomonadati</taxon>
        <taxon>Pseudomonadota</taxon>
        <taxon>Alphaproteobacteria</taxon>
        <taxon>Hyphomicrobiales</taxon>
        <taxon>Cohaesibacteraceae</taxon>
    </lineage>
</organism>
<evidence type="ECO:0000256" key="2">
    <source>
        <dbReference type="ARBA" id="ARBA00006906"/>
    </source>
</evidence>
<comment type="similarity">
    <text evidence="2">Belongs to the KHG/KDPG aldolase family.</text>
</comment>
<dbReference type="EMBL" id="OBEL01000002">
    <property type="protein sequence ID" value="SNZ19024.1"/>
    <property type="molecule type" value="Genomic_DNA"/>
</dbReference>
<keyword evidence="7" id="KW-1185">Reference proteome</keyword>
<keyword evidence="4" id="KW-0456">Lyase</keyword>
<dbReference type="RefSeq" id="WP_097153412.1">
    <property type="nucleotide sequence ID" value="NZ_OBEL01000002.1"/>
</dbReference>
<comment type="subunit">
    <text evidence="3">Homotrimer.</text>
</comment>
<dbReference type="PANTHER" id="PTHR30246:SF1">
    <property type="entry name" value="2-DEHYDRO-3-DEOXY-6-PHOSPHOGALACTONATE ALDOLASE-RELATED"/>
    <property type="match status" value="1"/>
</dbReference>
<dbReference type="Gene3D" id="3.20.20.70">
    <property type="entry name" value="Aldolase class I"/>
    <property type="match status" value="1"/>
</dbReference>
<gene>
    <name evidence="6" type="ORF">SAMN06265368_2101</name>
</gene>
<dbReference type="Proteomes" id="UP000219439">
    <property type="component" value="Unassembled WGS sequence"/>
</dbReference>
<proteinExistence type="inferred from homology"/>
<evidence type="ECO:0000256" key="1">
    <source>
        <dbReference type="ARBA" id="ARBA00004761"/>
    </source>
</evidence>
<keyword evidence="5" id="KW-0119">Carbohydrate metabolism</keyword>
<dbReference type="OrthoDB" id="7204076at2"/>
<reference evidence="6 7" key="1">
    <citation type="submission" date="2017-09" db="EMBL/GenBank/DDBJ databases">
        <authorList>
            <person name="Ehlers B."/>
            <person name="Leendertz F.H."/>
        </authorList>
    </citation>
    <scope>NUCLEOTIDE SEQUENCE [LARGE SCALE GENOMIC DNA]</scope>
    <source>
        <strain evidence="6 7">DSM 18289</strain>
    </source>
</reference>
<sequence length="208" mass="21913">MTETTPYPGIPVLAILRGITSGEILPIADQLIAHDIRRIEVPLNSPDAMRSIEMLISRYGKDALIGAGTVLEREEVNQLADIGCKIVVSPNFDLDVVSETKEKAMLSCPGVFTPSEAFAALKAGADILKYFPADLCGPAAIKAWRAVLPSNTSIVATGGTNADTFSTWLAAGVNMIGVGSALYKPGDGAKDVAYKAEALAKAYQTKDS</sequence>
<dbReference type="AlphaFoldDB" id="A0A285PBC8"/>
<dbReference type="InterPro" id="IPR000887">
    <property type="entry name" value="Aldlse_KDPG_KHG"/>
</dbReference>
<evidence type="ECO:0000256" key="5">
    <source>
        <dbReference type="ARBA" id="ARBA00023277"/>
    </source>
</evidence>
<dbReference type="CDD" id="cd00452">
    <property type="entry name" value="KDPG_aldolase"/>
    <property type="match status" value="1"/>
</dbReference>
<evidence type="ECO:0000256" key="3">
    <source>
        <dbReference type="ARBA" id="ARBA00011233"/>
    </source>
</evidence>
<dbReference type="GO" id="GO:0016829">
    <property type="term" value="F:lyase activity"/>
    <property type="evidence" value="ECO:0007669"/>
    <property type="project" value="UniProtKB-KW"/>
</dbReference>
<dbReference type="SUPFAM" id="SSF51569">
    <property type="entry name" value="Aldolase"/>
    <property type="match status" value="1"/>
</dbReference>
<dbReference type="InterPro" id="IPR013785">
    <property type="entry name" value="Aldolase_TIM"/>
</dbReference>
<protein>
    <submittedName>
        <fullName evidence="6">2-keto-3-deoxy-phosphogalactonate aldolase</fullName>
    </submittedName>
</protein>
<evidence type="ECO:0000256" key="4">
    <source>
        <dbReference type="ARBA" id="ARBA00023239"/>
    </source>
</evidence>